<organism evidence="2 3">
    <name type="scientific">Fusarium mundagurra</name>
    <dbReference type="NCBI Taxonomy" id="1567541"/>
    <lineage>
        <taxon>Eukaryota</taxon>
        <taxon>Fungi</taxon>
        <taxon>Dikarya</taxon>
        <taxon>Ascomycota</taxon>
        <taxon>Pezizomycotina</taxon>
        <taxon>Sordariomycetes</taxon>
        <taxon>Hypocreomycetidae</taxon>
        <taxon>Hypocreales</taxon>
        <taxon>Nectriaceae</taxon>
        <taxon>Fusarium</taxon>
        <taxon>Fusarium fujikuroi species complex</taxon>
    </lineage>
</organism>
<evidence type="ECO:0000256" key="1">
    <source>
        <dbReference type="SAM" id="MobiDB-lite"/>
    </source>
</evidence>
<keyword evidence="3" id="KW-1185">Reference proteome</keyword>
<sequence>MKVIEYDQICSGDFKIVIRTSNARHVIPTVNTIPRPSSGVVDEDQTSDKDGIKDENDVPEGMPSDSGVARSVAEPKVESDPYPVSEDGEVGSVRGWNRLFFGKEDPREIEKKGFRLEIMVHEDTVRYFCGPRVLRPAVGSVLEASDYGWDAVALGIVVSAIHGQYEHVPVEIDLQLFVKIAVIADYMECGDALSMASRVWLSNIDDPKAGKGWESAALMWFYVSWVFPLDDLFVSMTGLVVMGYQGPETLELNGLPLQGFIGKLTPSHLHLSVPLTTRLEKLDKLRQGNIDRLLNKMNELGSLLLVEEGCPHANDVQCSMMTLGYLRRLKHKFRHLEPPVVFPYPGYTIQDVCSMIETFPEQGIDDEAHGHDHEQAEHPCTVRGRMLKDIQSLKEDIDDVFWDYAELWGYPGRIWDADSE</sequence>
<name>A0A8H6DJZ3_9HYPO</name>
<dbReference type="Proteomes" id="UP000544331">
    <property type="component" value="Unassembled WGS sequence"/>
</dbReference>
<protein>
    <submittedName>
        <fullName evidence="2">Uncharacterized protein</fullName>
    </submittedName>
</protein>
<gene>
    <name evidence="2" type="ORF">FMUND_4285</name>
</gene>
<feature type="region of interest" description="Disordered" evidence="1">
    <location>
        <begin position="33"/>
        <end position="88"/>
    </location>
</feature>
<feature type="compositionally biased region" description="Basic and acidic residues" evidence="1">
    <location>
        <begin position="46"/>
        <end position="56"/>
    </location>
</feature>
<dbReference type="EMBL" id="JAAOAN010000130">
    <property type="protein sequence ID" value="KAF5720463.1"/>
    <property type="molecule type" value="Genomic_DNA"/>
</dbReference>
<dbReference type="AlphaFoldDB" id="A0A8H6DJZ3"/>
<accession>A0A8H6DJZ3</accession>
<evidence type="ECO:0000313" key="3">
    <source>
        <dbReference type="Proteomes" id="UP000544331"/>
    </source>
</evidence>
<dbReference type="OrthoDB" id="5031255at2759"/>
<reference evidence="2 3" key="1">
    <citation type="submission" date="2020-05" db="EMBL/GenBank/DDBJ databases">
        <title>Identification and distribution of gene clusters putatively required for synthesis of sphingolipid metabolism inhibitors in phylogenetically diverse species of the filamentous fungus Fusarium.</title>
        <authorList>
            <person name="Kim H.-S."/>
            <person name="Busman M."/>
            <person name="Brown D.W."/>
            <person name="Divon H."/>
            <person name="Uhlig S."/>
            <person name="Proctor R.H."/>
        </authorList>
    </citation>
    <scope>NUCLEOTIDE SEQUENCE [LARGE SCALE GENOMIC DNA]</scope>
    <source>
        <strain evidence="2 3">NRRL 66235</strain>
    </source>
</reference>
<comment type="caution">
    <text evidence="2">The sequence shown here is derived from an EMBL/GenBank/DDBJ whole genome shotgun (WGS) entry which is preliminary data.</text>
</comment>
<proteinExistence type="predicted"/>
<evidence type="ECO:0000313" key="2">
    <source>
        <dbReference type="EMBL" id="KAF5720463.1"/>
    </source>
</evidence>